<name>A0AA44NFR0_CITFR</name>
<gene>
    <name evidence="1" type="ORF">B9P89_28025</name>
</gene>
<proteinExistence type="predicted"/>
<protein>
    <recommendedName>
        <fullName evidence="3">NADPH:quinone reductase</fullName>
    </recommendedName>
</protein>
<sequence>MIKFGGINEMYRVELNKYGDPDALRLMEIPKPLPTAGQVRVKVCSAGINPVNIKIRDSSLAQWFS</sequence>
<comment type="caution">
    <text evidence="1">The sequence shown here is derived from an EMBL/GenBank/DDBJ whole genome shotgun (WGS) entry which is preliminary data.</text>
</comment>
<dbReference type="EMBL" id="NEFA01000070">
    <property type="protein sequence ID" value="OYQ93074.1"/>
    <property type="molecule type" value="Genomic_DNA"/>
</dbReference>
<evidence type="ECO:0000313" key="1">
    <source>
        <dbReference type="EMBL" id="OYQ93074.1"/>
    </source>
</evidence>
<evidence type="ECO:0008006" key="3">
    <source>
        <dbReference type="Google" id="ProtNLM"/>
    </source>
</evidence>
<organism evidence="1 2">
    <name type="scientific">Citrobacter freundii</name>
    <dbReference type="NCBI Taxonomy" id="546"/>
    <lineage>
        <taxon>Bacteria</taxon>
        <taxon>Pseudomonadati</taxon>
        <taxon>Pseudomonadota</taxon>
        <taxon>Gammaproteobacteria</taxon>
        <taxon>Enterobacterales</taxon>
        <taxon>Enterobacteriaceae</taxon>
        <taxon>Citrobacter</taxon>
        <taxon>Citrobacter freundii complex</taxon>
    </lineage>
</organism>
<dbReference type="Proteomes" id="UP000215827">
    <property type="component" value="Unassembled WGS sequence"/>
</dbReference>
<reference evidence="1 2" key="1">
    <citation type="submission" date="2017-04" db="EMBL/GenBank/DDBJ databases">
        <title>Emergence of KPC-2-producing Citrobacter isolates from sediments of a Chinese river.</title>
        <authorList>
            <person name="Zheng B."/>
        </authorList>
    </citation>
    <scope>NUCLEOTIDE SEQUENCE [LARGE SCALE GENOMIC DNA]</scope>
    <source>
        <strain evidence="1 2">C191</strain>
    </source>
</reference>
<evidence type="ECO:0000313" key="2">
    <source>
        <dbReference type="Proteomes" id="UP000215827"/>
    </source>
</evidence>
<dbReference type="RefSeq" id="WP_094543501.1">
    <property type="nucleotide sequence ID" value="NZ_NEEZ01000070.1"/>
</dbReference>
<dbReference type="AlphaFoldDB" id="A0AA44NFR0"/>
<dbReference type="SUPFAM" id="SSF50129">
    <property type="entry name" value="GroES-like"/>
    <property type="match status" value="1"/>
</dbReference>
<dbReference type="InterPro" id="IPR011032">
    <property type="entry name" value="GroES-like_sf"/>
</dbReference>
<dbReference type="Gene3D" id="3.90.180.10">
    <property type="entry name" value="Medium-chain alcohol dehydrogenases, catalytic domain"/>
    <property type="match status" value="1"/>
</dbReference>
<accession>A0AA44NFR0</accession>